<dbReference type="Proteomes" id="UP000006753">
    <property type="component" value="Unassembled WGS sequence"/>
</dbReference>
<evidence type="ECO:0000256" key="1">
    <source>
        <dbReference type="ARBA" id="ARBA00005706"/>
    </source>
</evidence>
<dbReference type="InterPro" id="IPR036188">
    <property type="entry name" value="FAD/NAD-bd_sf"/>
</dbReference>
<gene>
    <name evidence="3" type="ORF">MBM_07880</name>
</gene>
<dbReference type="EMBL" id="JH921448">
    <property type="protein sequence ID" value="EKD13679.1"/>
    <property type="molecule type" value="Genomic_DNA"/>
</dbReference>
<evidence type="ECO:0000313" key="4">
    <source>
        <dbReference type="Proteomes" id="UP000006753"/>
    </source>
</evidence>
<dbReference type="InParanoid" id="K1XMK6"/>
<dbReference type="AlphaFoldDB" id="K1XMK6"/>
<dbReference type="Gene3D" id="3.50.50.60">
    <property type="entry name" value="FAD/NAD(P)-binding domain"/>
    <property type="match status" value="1"/>
</dbReference>
<accession>K1XMK6</accession>
<keyword evidence="2" id="KW-0560">Oxidoreductase</keyword>
<dbReference type="OrthoDB" id="5278911at2759"/>
<reference evidence="3 4" key="1">
    <citation type="journal article" date="2012" name="BMC Genomics">
        <title>Sequencing the genome of Marssonina brunnea reveals fungus-poplar co-evolution.</title>
        <authorList>
            <person name="Zhu S."/>
            <person name="Cao Y.-Z."/>
            <person name="Jiang C."/>
            <person name="Tan B.-Y."/>
            <person name="Wang Z."/>
            <person name="Feng S."/>
            <person name="Zhang L."/>
            <person name="Su X.-H."/>
            <person name="Brejova B."/>
            <person name="Vinar T."/>
            <person name="Xu M."/>
            <person name="Wang M.-X."/>
            <person name="Zhang S.-G."/>
            <person name="Huang M.-R."/>
            <person name="Wu R."/>
            <person name="Zhou Y."/>
        </authorList>
    </citation>
    <scope>NUCLEOTIDE SEQUENCE [LARGE SCALE GENOMIC DNA]</scope>
    <source>
        <strain evidence="3 4">MB_m1</strain>
    </source>
</reference>
<dbReference type="KEGG" id="mbe:MBM_07880"/>
<dbReference type="eggNOG" id="ENOG502RRAN">
    <property type="taxonomic scope" value="Eukaryota"/>
</dbReference>
<dbReference type="InterPro" id="IPR050816">
    <property type="entry name" value="Flavin-dep_Halogenase_NPB"/>
</dbReference>
<dbReference type="HOGENOM" id="CLU_440132_0_0_1"/>
<dbReference type="PANTHER" id="PTHR43747">
    <property type="entry name" value="FAD-BINDING PROTEIN"/>
    <property type="match status" value="1"/>
</dbReference>
<keyword evidence="4" id="KW-1185">Reference proteome</keyword>
<comment type="similarity">
    <text evidence="1">Belongs to the flavin-dependent halogenase family.</text>
</comment>
<proteinExistence type="inferred from homology"/>
<dbReference type="SUPFAM" id="SSF51905">
    <property type="entry name" value="FAD/NAD(P)-binding domain"/>
    <property type="match status" value="1"/>
</dbReference>
<name>K1XMK6_MARBU</name>
<sequence>MTILLKASKVFQAPIPIESKKEKSGIIATLLECLHNFSFGAVQEQEKYLGDAAYLNSLNATPGLPERSDVVVVGGGIHSLIYAIHARSLELQKCNEGKPSAIPSTLAATFSPTCKKRLNSKITEGFLTSITVLEKSSSPGYKIGESTLTVFGVWLNQIGIAAPMLWHLFGPKDGLAFYYFNREGDPEDYTAFIANGPPGDHVPTLQMERKISELLLTLYAQRLGITVLHGKQVLVDEETVKGPADGEETTLSVLDGESNVQETIDARLLVDASGRFHRFVSKAKHRIERLEGFNTHAYWAYWECDVDEKEIPLRQYQSVNTNHICIPEGWAWVIRLPTWEGSPIPNLVNMIHYLLDLNAAKTPADEYPSTAELVERFDLKFRWVSSIGFALRSDIVYPEDMSEYGSCEAEQKFNWVVSRYAKVTELMSKFTLLKDLYGPGTTWYARKNLCFKSPRVSGPNWMSIGDATGFTNPLYSPGINANMGTSVFVAERTEQFLAGKGARKDILDEYELFCKDRIPNLQRMNNFNYMCFRSPATGPIGPIWQYLIGTGNSRFQNSARYTLKDCSELLLAWDWGANEAEYIEATKKICKLLKGPSDEPLSQETIDEVMKVSAQGLRDAFATGKYKGRWSGLLRYYDDDLVFDKDKIDRDVLARRCEDCGEWRMLRSDLRRCVFCGYEHSVENSVKVMYKS</sequence>
<protein>
    <submittedName>
        <fullName evidence="3">Uncharacterized protein</fullName>
    </submittedName>
</protein>
<dbReference type="PANTHER" id="PTHR43747:SF5">
    <property type="entry name" value="FAD-BINDING DOMAIN-CONTAINING PROTEIN"/>
    <property type="match status" value="1"/>
</dbReference>
<organism evidence="3 4">
    <name type="scientific">Marssonina brunnea f. sp. multigermtubi (strain MB_m1)</name>
    <name type="common">Marssonina leaf spot fungus</name>
    <dbReference type="NCBI Taxonomy" id="1072389"/>
    <lineage>
        <taxon>Eukaryota</taxon>
        <taxon>Fungi</taxon>
        <taxon>Dikarya</taxon>
        <taxon>Ascomycota</taxon>
        <taxon>Pezizomycotina</taxon>
        <taxon>Leotiomycetes</taxon>
        <taxon>Helotiales</taxon>
        <taxon>Drepanopezizaceae</taxon>
        <taxon>Drepanopeziza</taxon>
    </lineage>
</organism>
<dbReference type="GO" id="GO:0016491">
    <property type="term" value="F:oxidoreductase activity"/>
    <property type="evidence" value="ECO:0007669"/>
    <property type="project" value="UniProtKB-KW"/>
</dbReference>
<dbReference type="STRING" id="1072389.K1XMK6"/>
<evidence type="ECO:0000313" key="3">
    <source>
        <dbReference type="EMBL" id="EKD13679.1"/>
    </source>
</evidence>
<dbReference type="OMA" id="GPGTTWY"/>
<evidence type="ECO:0000256" key="2">
    <source>
        <dbReference type="ARBA" id="ARBA00023002"/>
    </source>
</evidence>